<evidence type="ECO:0000313" key="2">
    <source>
        <dbReference type="EMBL" id="EFV14633.2"/>
    </source>
</evidence>
<keyword evidence="3" id="KW-1185">Reference proteome</keyword>
<comment type="caution">
    <text evidence="2">The sequence shown here is derived from an EMBL/GenBank/DDBJ whole genome shotgun (WGS) entry which is preliminary data.</text>
</comment>
<dbReference type="HOGENOM" id="CLU_1546537_0_0_11"/>
<dbReference type="AlphaFoldDB" id="E5XLY7"/>
<reference evidence="2 3" key="1">
    <citation type="journal article" date="2011" name="Stand. Genomic Sci.">
        <title>High quality draft genome sequence of Segniliparus rugosus CDC 945(T)= (ATCC BAA-974(T)).</title>
        <authorList>
            <person name="Earl A.M."/>
            <person name="Desjardins C.A."/>
            <person name="Fitzgerald M.G."/>
            <person name="Arachchi H.M."/>
            <person name="Zeng Q."/>
            <person name="Mehta T."/>
            <person name="Griggs A."/>
            <person name="Birren B.W."/>
            <person name="Toney N.C."/>
            <person name="Carr J."/>
            <person name="Posey J."/>
            <person name="Butler W.R."/>
        </authorList>
    </citation>
    <scope>NUCLEOTIDE SEQUENCE [LARGE SCALE GENOMIC DNA]</scope>
    <source>
        <strain evidence="3">ATCC BAA-974 / DSM 45345 / CCUG 50838 / CIP 108380 / JCM 13579 / CDC 945</strain>
    </source>
</reference>
<proteinExistence type="predicted"/>
<evidence type="ECO:0000256" key="1">
    <source>
        <dbReference type="SAM" id="SignalP"/>
    </source>
</evidence>
<protein>
    <submittedName>
        <fullName evidence="2">Uncharacterized protein</fullName>
    </submittedName>
</protein>
<feature type="signal peptide" evidence="1">
    <location>
        <begin position="1"/>
        <end position="26"/>
    </location>
</feature>
<dbReference type="RefSeq" id="WP_021030619.1">
    <property type="nucleotide sequence ID" value="NZ_KI391954.1"/>
</dbReference>
<feature type="chain" id="PRO_5038616381" evidence="1">
    <location>
        <begin position="27"/>
        <end position="181"/>
    </location>
</feature>
<evidence type="ECO:0000313" key="3">
    <source>
        <dbReference type="Proteomes" id="UP000004816"/>
    </source>
</evidence>
<accession>E5XLY7</accession>
<dbReference type="Proteomes" id="UP000004816">
    <property type="component" value="Unassembled WGS sequence"/>
</dbReference>
<name>E5XLY7_SEGRC</name>
<keyword evidence="1" id="KW-0732">Signal</keyword>
<sequence length="181" mass="19368">MPSSTLKVRFFAAAAAVFTAPLTLVPADLAFAETAVHDVEYSVEASSGGGTMSVRYATDPHDHSDPTEKHFAQDVVGLPWTTSLRIGEEEYRAGSTVPDSKPFKGLDLGLTVTAEGTALNEGLTDGSGKLSGQQAWDAWTGGQEFQNFYTCRITVDGEVVAEQTMKGLCSVQYKKRSRTAP</sequence>
<dbReference type="EMBL" id="ACZI02000003">
    <property type="protein sequence ID" value="EFV14633.2"/>
    <property type="molecule type" value="Genomic_DNA"/>
</dbReference>
<organism evidence="2 3">
    <name type="scientific">Segniliparus rugosus (strain ATCC BAA-974 / DSM 45345 / CCUG 50838 / CIP 108380 / JCM 13579 / CDC 945)</name>
    <dbReference type="NCBI Taxonomy" id="679197"/>
    <lineage>
        <taxon>Bacteria</taxon>
        <taxon>Bacillati</taxon>
        <taxon>Actinomycetota</taxon>
        <taxon>Actinomycetes</taxon>
        <taxon>Mycobacteriales</taxon>
        <taxon>Segniliparaceae</taxon>
        <taxon>Segniliparus</taxon>
    </lineage>
</organism>
<gene>
    <name evidence="2" type="ORF">HMPREF9336_00506</name>
</gene>